<evidence type="ECO:0000256" key="1">
    <source>
        <dbReference type="SAM" id="SignalP"/>
    </source>
</evidence>
<name>A0A9W6RAW3_9PSEU</name>
<dbReference type="EMBL" id="BSTI01000026">
    <property type="protein sequence ID" value="GLY70742.1"/>
    <property type="molecule type" value="Genomic_DNA"/>
</dbReference>
<protein>
    <recommendedName>
        <fullName evidence="4">AB hydrolase-1 domain-containing protein</fullName>
    </recommendedName>
</protein>
<dbReference type="AlphaFoldDB" id="A0A9W6RAW3"/>
<dbReference type="SUPFAM" id="SSF53474">
    <property type="entry name" value="alpha/beta-Hydrolases"/>
    <property type="match status" value="1"/>
</dbReference>
<feature type="signal peptide" evidence="1">
    <location>
        <begin position="1"/>
        <end position="25"/>
    </location>
</feature>
<comment type="caution">
    <text evidence="2">The sequence shown here is derived from an EMBL/GenBank/DDBJ whole genome shotgun (WGS) entry which is preliminary data.</text>
</comment>
<dbReference type="InterPro" id="IPR029058">
    <property type="entry name" value="AB_hydrolase_fold"/>
</dbReference>
<organism evidence="2 3">
    <name type="scientific">Amycolatopsis taiwanensis</name>
    <dbReference type="NCBI Taxonomy" id="342230"/>
    <lineage>
        <taxon>Bacteria</taxon>
        <taxon>Bacillati</taxon>
        <taxon>Actinomycetota</taxon>
        <taxon>Actinomycetes</taxon>
        <taxon>Pseudonocardiales</taxon>
        <taxon>Pseudonocardiaceae</taxon>
        <taxon>Amycolatopsis</taxon>
    </lineage>
</organism>
<reference evidence="2" key="1">
    <citation type="submission" date="2023-03" db="EMBL/GenBank/DDBJ databases">
        <title>Amycolatopsis taiwanensis NBRC 103393.</title>
        <authorList>
            <person name="Ichikawa N."/>
            <person name="Sato H."/>
            <person name="Tonouchi N."/>
        </authorList>
    </citation>
    <scope>NUCLEOTIDE SEQUENCE</scope>
    <source>
        <strain evidence="2">NBRC 103393</strain>
    </source>
</reference>
<proteinExistence type="predicted"/>
<evidence type="ECO:0000313" key="2">
    <source>
        <dbReference type="EMBL" id="GLY70742.1"/>
    </source>
</evidence>
<dbReference type="Gene3D" id="3.40.50.1820">
    <property type="entry name" value="alpha/beta hydrolase"/>
    <property type="match status" value="1"/>
</dbReference>
<dbReference type="RefSeq" id="WP_285490007.1">
    <property type="nucleotide sequence ID" value="NZ_BSTI01000026.1"/>
</dbReference>
<keyword evidence="1" id="KW-0732">Signal</keyword>
<dbReference type="Proteomes" id="UP001165136">
    <property type="component" value="Unassembled WGS sequence"/>
</dbReference>
<evidence type="ECO:0008006" key="4">
    <source>
        <dbReference type="Google" id="ProtNLM"/>
    </source>
</evidence>
<gene>
    <name evidence="2" type="ORF">Atai01_73610</name>
</gene>
<dbReference type="SUPFAM" id="SSF82171">
    <property type="entry name" value="DPP6 N-terminal domain-like"/>
    <property type="match status" value="1"/>
</dbReference>
<sequence>MTGVLVRLLTVLALTAALVVQPWTAPEAPAAEPCASETVRRVAGGALGESTPVLFVHGINSDATTWNVPERNPITHQIAAKVGETSVWTFDYRKAQPAWVTDQRIGPALAEAISCLSRASGARVVVVAHSMGGLATQLAVSEDDPRGGKVGDRVAEVITLGTPFRGSRLLSMVRHAISPGLLFVLRAGPASAVVLVGLYAILGICAGDTGGDGSRCSLISVPESAQAEALEFDSDAITALPPWPEKLPVFAIAGDIWVRGPLGDAVPAPWEVGDIAVTLDSATAHSTAGSPFVVRCEENLLDALNSPCAHTELQQHPAIIDKVVERVRRIVDGPSLAWATTGEVRVRHPSGEYQIATIPPGAQAVQLAWSGSGRRLAWVTERPDGRQRLFLADTEDRVVRSWDCGWCQPIAFHGETLLSAGSGGGDFSMDLLAYPDDGGAAVPFRITGLPPIDFEQCTGPCGVGLLGGTGDPEGLIITYTALGGGNFGGVDALYRVDSKGEAHYLAAAEGSGPPTDLAVSPDGRRLAYLAFTHLGACAESTSAAVVDLDDGDSAESVLPDGGREVQAISAWFDSSGTAYGSFAASEACDTPPAPSGVRVFREEAGRAWTAVPDSALARAYTDNGWAATLVGERRPGTLMLSRRTASFEIAKNVTAFAWGPRR</sequence>
<evidence type="ECO:0000313" key="3">
    <source>
        <dbReference type="Proteomes" id="UP001165136"/>
    </source>
</evidence>
<feature type="chain" id="PRO_5040999528" description="AB hydrolase-1 domain-containing protein" evidence="1">
    <location>
        <begin position="26"/>
        <end position="662"/>
    </location>
</feature>
<accession>A0A9W6RAW3</accession>
<keyword evidence="3" id="KW-1185">Reference proteome</keyword>